<dbReference type="RefSeq" id="WP_126603813.1">
    <property type="nucleotide sequence ID" value="NZ_LR134529.1"/>
</dbReference>
<dbReference type="EMBL" id="LR134529">
    <property type="protein sequence ID" value="VEJ45903.1"/>
    <property type="molecule type" value="Genomic_DNA"/>
</dbReference>
<name>A0A3S4Z557_BARVI</name>
<proteinExistence type="predicted"/>
<accession>A0A3S4Z557</accession>
<feature type="transmembrane region" description="Helical" evidence="1">
    <location>
        <begin position="29"/>
        <end position="51"/>
    </location>
</feature>
<evidence type="ECO:0000256" key="1">
    <source>
        <dbReference type="SAM" id="Phobius"/>
    </source>
</evidence>
<evidence type="ECO:0000313" key="3">
    <source>
        <dbReference type="Proteomes" id="UP000274201"/>
    </source>
</evidence>
<keyword evidence="1" id="KW-0812">Transmembrane</keyword>
<sequence length="82" mass="9529">MNKKDAEKVSETDRSLVAALFCFSRYYPYGIWGFLKFSVLFSQSMISFFFLDERKSPMGESSLKAIIQHKKEGKKLKLYACL</sequence>
<evidence type="ECO:0000313" key="2">
    <source>
        <dbReference type="EMBL" id="VEJ45903.1"/>
    </source>
</evidence>
<organism evidence="2 3">
    <name type="scientific">Bartonella vinsonii</name>
    <name type="common">Rochalimaea vinsonii</name>
    <dbReference type="NCBI Taxonomy" id="33047"/>
    <lineage>
        <taxon>Bacteria</taxon>
        <taxon>Pseudomonadati</taxon>
        <taxon>Pseudomonadota</taxon>
        <taxon>Alphaproteobacteria</taxon>
        <taxon>Hyphomicrobiales</taxon>
        <taxon>Bartonellaceae</taxon>
        <taxon>Bartonella</taxon>
    </lineage>
</organism>
<keyword evidence="1" id="KW-0472">Membrane</keyword>
<protein>
    <submittedName>
        <fullName evidence="2">Uncharacterized protein</fullName>
    </submittedName>
</protein>
<gene>
    <name evidence="2" type="ORF">NCTC12905_01582</name>
</gene>
<dbReference type="AlphaFoldDB" id="A0A3S4Z557"/>
<keyword evidence="1" id="KW-1133">Transmembrane helix</keyword>
<dbReference type="Proteomes" id="UP000274201">
    <property type="component" value="Chromosome"/>
</dbReference>
<reference evidence="2 3" key="1">
    <citation type="submission" date="2018-12" db="EMBL/GenBank/DDBJ databases">
        <authorList>
            <consortium name="Pathogen Informatics"/>
        </authorList>
    </citation>
    <scope>NUCLEOTIDE SEQUENCE [LARGE SCALE GENOMIC DNA]</scope>
    <source>
        <strain evidence="2 3">NCTC12905</strain>
    </source>
</reference>